<name>A0A936NCZ8_9ACTN</name>
<dbReference type="EMBL" id="JADJZA010000005">
    <property type="protein sequence ID" value="MBK9296767.1"/>
    <property type="molecule type" value="Genomic_DNA"/>
</dbReference>
<proteinExistence type="predicted"/>
<dbReference type="Gene3D" id="3.40.80.10">
    <property type="entry name" value="Peptidoglycan recognition protein-like"/>
    <property type="match status" value="1"/>
</dbReference>
<sequence>MTSSVVSLGLKFKALSSNITDEGITAHYGGDSPWGKGGVNRSDHNRCPTIVRAWHDYHLSKGWSGLAYSAVVCPHGIIYQGRWANRRTAANGTNAGNQRSYAVCYLAGGDDAVTTEAKRAFHLSAALLRSSLRWRHSDWKSTSCPGKPIRKWSQAGWPLPPGPNPLPPNPPHPTEEYFVTPEDERKFEAMLDRKLETQTNGILEFILRCARRTCLASSSTSWPSGPL</sequence>
<dbReference type="GO" id="GO:0009253">
    <property type="term" value="P:peptidoglycan catabolic process"/>
    <property type="evidence" value="ECO:0007669"/>
    <property type="project" value="InterPro"/>
</dbReference>
<protein>
    <submittedName>
        <fullName evidence="1">N-acetylmuramoyl-L-alanine amidase</fullName>
    </submittedName>
</protein>
<evidence type="ECO:0000313" key="1">
    <source>
        <dbReference type="EMBL" id="MBK9296767.1"/>
    </source>
</evidence>
<dbReference type="InterPro" id="IPR036505">
    <property type="entry name" value="Amidase/PGRP_sf"/>
</dbReference>
<comment type="caution">
    <text evidence="1">The sequence shown here is derived from an EMBL/GenBank/DDBJ whole genome shotgun (WGS) entry which is preliminary data.</text>
</comment>
<reference evidence="1 2" key="1">
    <citation type="submission" date="2020-10" db="EMBL/GenBank/DDBJ databases">
        <title>Connecting structure to function with the recovery of over 1000 high-quality activated sludge metagenome-assembled genomes encoding full-length rRNA genes using long-read sequencing.</title>
        <authorList>
            <person name="Singleton C.M."/>
            <person name="Petriglieri F."/>
            <person name="Kristensen J.M."/>
            <person name="Kirkegaard R.H."/>
            <person name="Michaelsen T.Y."/>
            <person name="Andersen M.H."/>
            <person name="Karst S.M."/>
            <person name="Dueholm M.S."/>
            <person name="Nielsen P.H."/>
            <person name="Albertsen M."/>
        </authorList>
    </citation>
    <scope>NUCLEOTIDE SEQUENCE [LARGE SCALE GENOMIC DNA]</scope>
    <source>
        <strain evidence="1">Lyne_18-Q3-R50-59_MAXAC.006</strain>
    </source>
</reference>
<dbReference type="InterPro" id="IPR002502">
    <property type="entry name" value="Amidase_domain"/>
</dbReference>
<evidence type="ECO:0000313" key="2">
    <source>
        <dbReference type="Proteomes" id="UP000727993"/>
    </source>
</evidence>
<dbReference type="Proteomes" id="UP000727993">
    <property type="component" value="Unassembled WGS sequence"/>
</dbReference>
<dbReference type="GO" id="GO:0008745">
    <property type="term" value="F:N-acetylmuramoyl-L-alanine amidase activity"/>
    <property type="evidence" value="ECO:0007669"/>
    <property type="project" value="InterPro"/>
</dbReference>
<dbReference type="SUPFAM" id="SSF55846">
    <property type="entry name" value="N-acetylmuramoyl-L-alanine amidase-like"/>
    <property type="match status" value="1"/>
</dbReference>
<gene>
    <name evidence="1" type="ORF">IPN02_07975</name>
</gene>
<accession>A0A936NCZ8</accession>
<organism evidence="1 2">
    <name type="scientific">Candidatus Neomicrothrix subdominans</name>
    <dbReference type="NCBI Taxonomy" id="2954438"/>
    <lineage>
        <taxon>Bacteria</taxon>
        <taxon>Bacillati</taxon>
        <taxon>Actinomycetota</taxon>
        <taxon>Acidimicrobiia</taxon>
        <taxon>Acidimicrobiales</taxon>
        <taxon>Microthrixaceae</taxon>
        <taxon>Candidatus Neomicrothrix</taxon>
    </lineage>
</organism>
<dbReference type="CDD" id="cd06583">
    <property type="entry name" value="PGRP"/>
    <property type="match status" value="1"/>
</dbReference>
<dbReference type="AlphaFoldDB" id="A0A936NCZ8"/>